<name>A0A158C4R5_9BURK</name>
<evidence type="ECO:0000313" key="10">
    <source>
        <dbReference type="Proteomes" id="UP000054978"/>
    </source>
</evidence>
<evidence type="ECO:0000256" key="4">
    <source>
        <dbReference type="ARBA" id="ARBA00022692"/>
    </source>
</evidence>
<dbReference type="STRING" id="1777144.AWB83_04004"/>
<evidence type="ECO:0000256" key="3">
    <source>
        <dbReference type="ARBA" id="ARBA00022452"/>
    </source>
</evidence>
<evidence type="ECO:0000256" key="7">
    <source>
        <dbReference type="PIRNR" id="PIRNR001892"/>
    </source>
</evidence>
<feature type="signal peptide" evidence="8">
    <location>
        <begin position="1"/>
        <end position="24"/>
    </location>
</feature>
<protein>
    <recommendedName>
        <fullName evidence="7">Protein CyaE</fullName>
    </recommendedName>
</protein>
<keyword evidence="10" id="KW-1185">Reference proteome</keyword>
<evidence type="ECO:0000256" key="8">
    <source>
        <dbReference type="SAM" id="SignalP"/>
    </source>
</evidence>
<dbReference type="AlphaFoldDB" id="A0A158C4R5"/>
<evidence type="ECO:0000256" key="1">
    <source>
        <dbReference type="ARBA" id="ARBA00007613"/>
    </source>
</evidence>
<dbReference type="InterPro" id="IPR003423">
    <property type="entry name" value="OMP_efflux"/>
</dbReference>
<accession>A0A158C4R5</accession>
<feature type="chain" id="PRO_5007622551" description="Protein CyaE" evidence="8">
    <location>
        <begin position="25"/>
        <end position="475"/>
    </location>
</feature>
<dbReference type="GO" id="GO:0015288">
    <property type="term" value="F:porin activity"/>
    <property type="evidence" value="ECO:0007669"/>
    <property type="project" value="TreeGrafter"/>
</dbReference>
<dbReference type="GO" id="GO:1990281">
    <property type="term" value="C:efflux pump complex"/>
    <property type="evidence" value="ECO:0007669"/>
    <property type="project" value="TreeGrafter"/>
</dbReference>
<dbReference type="PANTHER" id="PTHR30026:SF20">
    <property type="entry name" value="OUTER MEMBRANE PROTEIN TOLC"/>
    <property type="match status" value="1"/>
</dbReference>
<organism evidence="9 10">
    <name type="scientific">Caballeronia ptereochthonis</name>
    <dbReference type="NCBI Taxonomy" id="1777144"/>
    <lineage>
        <taxon>Bacteria</taxon>
        <taxon>Pseudomonadati</taxon>
        <taxon>Pseudomonadota</taxon>
        <taxon>Betaproteobacteria</taxon>
        <taxon>Burkholderiales</taxon>
        <taxon>Burkholderiaceae</taxon>
        <taxon>Caballeronia</taxon>
    </lineage>
</organism>
<comment type="similarity">
    <text evidence="1 7">Belongs to the outer membrane factor (OMF) (TC 1.B.17) family.</text>
</comment>
<dbReference type="GO" id="GO:0009279">
    <property type="term" value="C:cell outer membrane"/>
    <property type="evidence" value="ECO:0007669"/>
    <property type="project" value="UniProtKB-SubCell"/>
</dbReference>
<evidence type="ECO:0000313" key="9">
    <source>
        <dbReference type="EMBL" id="SAK77319.1"/>
    </source>
</evidence>
<dbReference type="OrthoDB" id="8553524at2"/>
<keyword evidence="7" id="KW-0204">Cytolysis</keyword>
<evidence type="ECO:0000256" key="6">
    <source>
        <dbReference type="ARBA" id="ARBA00023237"/>
    </source>
</evidence>
<reference evidence="9" key="1">
    <citation type="submission" date="2016-01" db="EMBL/GenBank/DDBJ databases">
        <authorList>
            <person name="Peeters C."/>
        </authorList>
    </citation>
    <scope>NUCLEOTIDE SEQUENCE [LARGE SCALE GENOMIC DNA]</scope>
    <source>
        <strain evidence="9">LMG 29326</strain>
    </source>
</reference>
<dbReference type="Pfam" id="PF02321">
    <property type="entry name" value="OEP"/>
    <property type="match status" value="2"/>
</dbReference>
<evidence type="ECO:0000256" key="2">
    <source>
        <dbReference type="ARBA" id="ARBA00022448"/>
    </source>
</evidence>
<keyword evidence="8" id="KW-0732">Signal</keyword>
<gene>
    <name evidence="9" type="ORF">AWB83_04004</name>
</gene>
<dbReference type="SUPFAM" id="SSF56954">
    <property type="entry name" value="Outer membrane efflux proteins (OEP)"/>
    <property type="match status" value="1"/>
</dbReference>
<comment type="caution">
    <text evidence="9">The sequence shown here is derived from an EMBL/GenBank/DDBJ whole genome shotgun (WGS) entry which is preliminary data.</text>
</comment>
<keyword evidence="7" id="KW-0354">Hemolysis</keyword>
<dbReference type="PIRSF" id="PIRSF001892">
    <property type="entry name" value="CyaE"/>
    <property type="match status" value="1"/>
</dbReference>
<keyword evidence="5 7" id="KW-0472">Membrane</keyword>
<comment type="subcellular location">
    <subcellularLocation>
        <location evidence="7">Cell outer membrane</location>
        <topology evidence="7">Peripheral membrane protein</topology>
    </subcellularLocation>
</comment>
<evidence type="ECO:0000256" key="5">
    <source>
        <dbReference type="ARBA" id="ARBA00023136"/>
    </source>
</evidence>
<dbReference type="GO" id="GO:0031640">
    <property type="term" value="P:killing of cells of another organism"/>
    <property type="evidence" value="ECO:0007669"/>
    <property type="project" value="UniProtKB-KW"/>
</dbReference>
<dbReference type="GO" id="GO:0015562">
    <property type="term" value="F:efflux transmembrane transporter activity"/>
    <property type="evidence" value="ECO:0007669"/>
    <property type="project" value="InterPro"/>
</dbReference>
<proteinExistence type="inferred from homology"/>
<sequence length="475" mass="50928">MSARKQVRRLAAITLAVSAGTAHAIDVLRVEQGISATPAGAMVGVCAFGTLPARPLQLREVVERALCSNPKTRARWADVKAQAAAVGVARAAYLPTLSATWQGVRDKSRIDVDNHPLLGSDIASTVHSESVSLNWLLYDFGGREAGLRNARSLLEAARATQDATLQEVFAAAAKDYYAAQTAVGALAAAAEVEDMTRRSMIAAQARVDKGIAPVTDALQAQTQHEQVLFGLTKAESELRNALGTLASDMDLDPDALLEVPPVTTDAITSKTFGDSVEQMMAAVRASHPSVRAAQAQYDASLAKVTQTRAQGLPSVSLVGKYSRNNQPQSLGLGMPTYPATGHDAYIGVQVSFPLFEGFGRYYQIHQAVAQAERQEDVLDGTRRQVALDVWRSYQTLTGATRNTENSANLLAIAERSWEGARRRYNAGVGNILELLATQTALANAKQRRIQALADWNDARVDLASKLGALGHEDMQ</sequence>
<dbReference type="PANTHER" id="PTHR30026">
    <property type="entry name" value="OUTER MEMBRANE PROTEIN TOLC"/>
    <property type="match status" value="1"/>
</dbReference>
<keyword evidence="2 7" id="KW-0813">Transport</keyword>
<dbReference type="InterPro" id="IPR028351">
    <property type="entry name" value="CyaE"/>
</dbReference>
<dbReference type="Gene3D" id="1.20.1600.10">
    <property type="entry name" value="Outer membrane efflux proteins (OEP)"/>
    <property type="match status" value="1"/>
</dbReference>
<keyword evidence="4" id="KW-0812">Transmembrane</keyword>
<dbReference type="InterPro" id="IPR051906">
    <property type="entry name" value="TolC-like"/>
</dbReference>
<keyword evidence="6 7" id="KW-0998">Cell outer membrane</keyword>
<keyword evidence="3" id="KW-1134">Transmembrane beta strand</keyword>
<dbReference type="RefSeq" id="WP_087047380.1">
    <property type="nucleotide sequence ID" value="NZ_FCOB02000018.1"/>
</dbReference>
<dbReference type="Proteomes" id="UP000054978">
    <property type="component" value="Unassembled WGS sequence"/>
</dbReference>
<dbReference type="EMBL" id="FCOB02000018">
    <property type="protein sequence ID" value="SAK77319.1"/>
    <property type="molecule type" value="Genomic_DNA"/>
</dbReference>
<comment type="function">
    <text evidence="7">CyaE is necessary for transport of calmodulin-sensitive adenylate cyclase-hemolysin (cyclolysin).</text>
</comment>